<dbReference type="PANTHER" id="PTHR42912">
    <property type="entry name" value="METHYLTRANSFERASE"/>
    <property type="match status" value="1"/>
</dbReference>
<dbReference type="InterPro" id="IPR029063">
    <property type="entry name" value="SAM-dependent_MTases_sf"/>
</dbReference>
<dbReference type="OrthoDB" id="9805171at2"/>
<name>A0A512D3R8_9MICO</name>
<sequence>MGDMATMQQNDTAARLSLRRGAGALMARASRKLAAMANAVEWESPAEAVHWGQRMPPRRLRDHLCGTVFLLDDFYVQSAVVEATRLSAQLGHLPGTAVLDVGSGLGRLVTGMLIEFGDDVDYLGIEPNREFYEWCVSHLESEHPSYRFRHIDIASELYNPQGAVDGAEVVLPVPDASIDVVYCWGVFTNAIPAHVARYISEFARVIRPGGKVFFTAYVEDDCPEVTFNPEDYVPFDLIVPLHVVRYSTEWLDDQLRTHGFQVLDHRYHGGMFPMQSEYTVSRTASS</sequence>
<comment type="caution">
    <text evidence="2">The sequence shown here is derived from an EMBL/GenBank/DDBJ whole genome shotgun (WGS) entry which is preliminary data.</text>
</comment>
<dbReference type="AlphaFoldDB" id="A0A512D3R8"/>
<dbReference type="CDD" id="cd02440">
    <property type="entry name" value="AdoMet_MTases"/>
    <property type="match status" value="1"/>
</dbReference>
<protein>
    <recommendedName>
        <fullName evidence="1">Methyltransferase type 11 domain-containing protein</fullName>
    </recommendedName>
</protein>
<keyword evidence="3" id="KW-1185">Reference proteome</keyword>
<accession>A0A512D3R8</accession>
<feature type="domain" description="Methyltransferase type 11" evidence="1">
    <location>
        <begin position="99"/>
        <end position="214"/>
    </location>
</feature>
<gene>
    <name evidence="2" type="ORF">TAE01_29130</name>
</gene>
<evidence type="ECO:0000313" key="3">
    <source>
        <dbReference type="Proteomes" id="UP000321534"/>
    </source>
</evidence>
<organism evidence="2 3">
    <name type="scientific">Terrabacter aerolatus</name>
    <dbReference type="NCBI Taxonomy" id="422442"/>
    <lineage>
        <taxon>Bacteria</taxon>
        <taxon>Bacillati</taxon>
        <taxon>Actinomycetota</taxon>
        <taxon>Actinomycetes</taxon>
        <taxon>Micrococcales</taxon>
        <taxon>Intrasporangiaceae</taxon>
        <taxon>Terrabacter</taxon>
    </lineage>
</organism>
<dbReference type="Gene3D" id="3.40.50.150">
    <property type="entry name" value="Vaccinia Virus protein VP39"/>
    <property type="match status" value="1"/>
</dbReference>
<proteinExistence type="predicted"/>
<dbReference type="SUPFAM" id="SSF53335">
    <property type="entry name" value="S-adenosyl-L-methionine-dependent methyltransferases"/>
    <property type="match status" value="1"/>
</dbReference>
<evidence type="ECO:0000313" key="2">
    <source>
        <dbReference type="EMBL" id="GEO31103.1"/>
    </source>
</evidence>
<dbReference type="PANTHER" id="PTHR42912:SF98">
    <property type="entry name" value="UNCHARACTERISED METHYLTRANSFERASE RV1498C"/>
    <property type="match status" value="1"/>
</dbReference>
<reference evidence="2 3" key="1">
    <citation type="submission" date="2019-07" db="EMBL/GenBank/DDBJ databases">
        <title>Whole genome shotgun sequence of Terrabacter aerolatus NBRC 106305.</title>
        <authorList>
            <person name="Hosoyama A."/>
            <person name="Uohara A."/>
            <person name="Ohji S."/>
            <person name="Ichikawa N."/>
        </authorList>
    </citation>
    <scope>NUCLEOTIDE SEQUENCE [LARGE SCALE GENOMIC DNA]</scope>
    <source>
        <strain evidence="2 3">NBRC 106305</strain>
    </source>
</reference>
<dbReference type="Proteomes" id="UP000321534">
    <property type="component" value="Unassembled WGS sequence"/>
</dbReference>
<dbReference type="InterPro" id="IPR013216">
    <property type="entry name" value="Methyltransf_11"/>
</dbReference>
<dbReference type="GO" id="GO:0008757">
    <property type="term" value="F:S-adenosylmethionine-dependent methyltransferase activity"/>
    <property type="evidence" value="ECO:0007669"/>
    <property type="project" value="InterPro"/>
</dbReference>
<evidence type="ECO:0000259" key="1">
    <source>
        <dbReference type="Pfam" id="PF08241"/>
    </source>
</evidence>
<dbReference type="EMBL" id="BJYX01000016">
    <property type="protein sequence ID" value="GEO31103.1"/>
    <property type="molecule type" value="Genomic_DNA"/>
</dbReference>
<dbReference type="InterPro" id="IPR050508">
    <property type="entry name" value="Methyltransf_Superfamily"/>
</dbReference>
<dbReference type="Pfam" id="PF08241">
    <property type="entry name" value="Methyltransf_11"/>
    <property type="match status" value="1"/>
</dbReference>